<dbReference type="Pfam" id="PF06527">
    <property type="entry name" value="TniQ"/>
    <property type="match status" value="1"/>
</dbReference>
<reference evidence="3 5" key="1">
    <citation type="submission" date="2019-09" db="EMBL/GenBank/DDBJ databases">
        <title>Genome Sequences of Streptomyces kaniharaensis ATCC 21070.</title>
        <authorList>
            <person name="Zhu W."/>
            <person name="De Crecy-Lagard V."/>
            <person name="Richards N.G."/>
        </authorList>
    </citation>
    <scope>NUCLEOTIDE SEQUENCE [LARGE SCALE GENOMIC DNA]</scope>
    <source>
        <strain evidence="3 5">SF-557</strain>
    </source>
</reference>
<evidence type="ECO:0000313" key="5">
    <source>
        <dbReference type="Proteomes" id="UP000450000"/>
    </source>
</evidence>
<protein>
    <submittedName>
        <fullName evidence="3">TniQ family protein</fullName>
    </submittedName>
</protein>
<dbReference type="EMBL" id="WBOF01000001">
    <property type="protein sequence ID" value="MQS14702.1"/>
    <property type="molecule type" value="Genomic_DNA"/>
</dbReference>
<name>A0A6N7KST6_9ACTN</name>
<feature type="region of interest" description="Disordered" evidence="1">
    <location>
        <begin position="629"/>
        <end position="653"/>
    </location>
</feature>
<dbReference type="RefSeq" id="WP_153463676.1">
    <property type="nucleotide sequence ID" value="NZ_WBOF01000001.1"/>
</dbReference>
<accession>A0A6N7KST6</accession>
<dbReference type="InterPro" id="IPR036388">
    <property type="entry name" value="WH-like_DNA-bd_sf"/>
</dbReference>
<evidence type="ECO:0000259" key="2">
    <source>
        <dbReference type="Pfam" id="PF06527"/>
    </source>
</evidence>
<dbReference type="InterPro" id="IPR036390">
    <property type="entry name" value="WH_DNA-bd_sf"/>
</dbReference>
<organism evidence="3 5">
    <name type="scientific">Streptomyces kaniharaensis</name>
    <dbReference type="NCBI Taxonomy" id="212423"/>
    <lineage>
        <taxon>Bacteria</taxon>
        <taxon>Bacillati</taxon>
        <taxon>Actinomycetota</taxon>
        <taxon>Actinomycetes</taxon>
        <taxon>Kitasatosporales</taxon>
        <taxon>Streptomycetaceae</taxon>
        <taxon>Streptomyces</taxon>
    </lineage>
</organism>
<evidence type="ECO:0000256" key="1">
    <source>
        <dbReference type="SAM" id="MobiDB-lite"/>
    </source>
</evidence>
<keyword evidence="5" id="KW-1185">Reference proteome</keyword>
<evidence type="ECO:0000313" key="3">
    <source>
        <dbReference type="EMBL" id="MQS14702.1"/>
    </source>
</evidence>
<dbReference type="SUPFAM" id="SSF46785">
    <property type="entry name" value="Winged helix' DNA-binding domain"/>
    <property type="match status" value="1"/>
</dbReference>
<comment type="caution">
    <text evidence="3">The sequence shown here is derived from an EMBL/GenBank/DDBJ whole genome shotgun (WGS) entry which is preliminary data.</text>
</comment>
<dbReference type="Gene3D" id="1.10.10.10">
    <property type="entry name" value="Winged helix-like DNA-binding domain superfamily/Winged helix DNA-binding domain"/>
    <property type="match status" value="1"/>
</dbReference>
<proteinExistence type="predicted"/>
<dbReference type="InterPro" id="IPR009492">
    <property type="entry name" value="TniQ"/>
</dbReference>
<dbReference type="Proteomes" id="UP000450000">
    <property type="component" value="Unassembled WGS sequence"/>
</dbReference>
<dbReference type="AlphaFoldDB" id="A0A6N7KST6"/>
<sequence length="869" mass="96971">MKEWTDQRIPIWVPPLPGEALDSWLEAYARRLRVTTHVFMAFVGLRGSRPSRMTERLSGSEREILSQVTGLSPQELAAMTLEPYEGLTVTFKSGQDGMNRPPTWRYYGTHSRFCPACLDDTRGRWLLAWRQPWSFACLRHRRLLLERCPACEQFVRAQGTRVGGPSKPAHCTRGRHRTEGCRRVLVACGFSLAQSPAQILPASGLVLQAQQHVDALLQDRFSQPGSARTQLHDMYSLGWRSLAGLATDLGSAPRVVHQVLEETGGAMPIQTHAQDATDVRSIAIGTALARLADPRPTPADPKLFEWILKTSDQLSTAQDGSSPSSRATAWRRASPHLSGYALARLDADLTLIARVRYGTAAPRPYWRSLTQDQIRRRAASLPDKLWPSWTMRLLTPALANGRSADRFRRAASTLLMLPGTRLDYGPATALLDHKPNAKARRMLDSYPQDVLASVIAQLAWAIDEQGAPIDYARRRRLFREDTIRLDLPALNTISTKLGWDSEPARTRLIRWHLLDLLLGSSPESVQDKITTHHRFRLHMPRPLKDFLHDQAEANLERFGIDEPVRWEPPDDWATVDTWPGFDSDNIDHGLASHLAAAGFSEALLVRELGLTTTHFRLYCESLGITITPSPKPARRPTGRTRGKGVPRVGPLAPDQLHDRYIKQKMTTAQIGRLAGCSGSTVSQALREAGISTPQRRPNGVFERTIDRDWLETEYRIKGRSAPDIARELGLHKNPVIKLIKKYEIPRNTPGLHSNPFAPLDIQLSPTMAAVNRTPNCVQRLRHLIQLPGQPHVAAAAKALGLRDSVLRYQINAIEKTTGFPVITWRTSPLAATAPGRELLAEAELLLLLLDRHSSQTVTGEPQPGRRSAH</sequence>
<evidence type="ECO:0000313" key="4">
    <source>
        <dbReference type="EMBL" id="MQS17118.1"/>
    </source>
</evidence>
<feature type="compositionally biased region" description="Basic residues" evidence="1">
    <location>
        <begin position="632"/>
        <end position="644"/>
    </location>
</feature>
<feature type="domain" description="TniQ" evidence="2">
    <location>
        <begin position="10"/>
        <end position="144"/>
    </location>
</feature>
<dbReference type="EMBL" id="WBOF01000003">
    <property type="protein sequence ID" value="MQS17118.1"/>
    <property type="molecule type" value="Genomic_DNA"/>
</dbReference>
<dbReference type="OrthoDB" id="3874088at2"/>
<gene>
    <name evidence="3" type="ORF">F7Q99_21155</name>
    <name evidence="4" type="ORF">F7Q99_34270</name>
</gene>